<evidence type="ECO:0000256" key="1">
    <source>
        <dbReference type="SAM" id="Coils"/>
    </source>
</evidence>
<gene>
    <name evidence="3" type="ORF">ALC53_09594</name>
</gene>
<dbReference type="AlphaFoldDB" id="A0A151I132"/>
<evidence type="ECO:0000313" key="4">
    <source>
        <dbReference type="Proteomes" id="UP000078540"/>
    </source>
</evidence>
<organism evidence="3 4">
    <name type="scientific">Atta colombica</name>
    <dbReference type="NCBI Taxonomy" id="520822"/>
    <lineage>
        <taxon>Eukaryota</taxon>
        <taxon>Metazoa</taxon>
        <taxon>Ecdysozoa</taxon>
        <taxon>Arthropoda</taxon>
        <taxon>Hexapoda</taxon>
        <taxon>Insecta</taxon>
        <taxon>Pterygota</taxon>
        <taxon>Neoptera</taxon>
        <taxon>Endopterygota</taxon>
        <taxon>Hymenoptera</taxon>
        <taxon>Apocrita</taxon>
        <taxon>Aculeata</taxon>
        <taxon>Formicoidea</taxon>
        <taxon>Formicidae</taxon>
        <taxon>Myrmicinae</taxon>
        <taxon>Atta</taxon>
    </lineage>
</organism>
<sequence length="819" mass="93766">MQSCKIDESESRPNIALKRIGLELDKAETKCFTLKSELNYMMDVCRKAQTEIKGSKETSVISSIMSFKNSDSNSSFKCNDYNSENMDINTNCNISQKIHNMELKTEENFDVNLSPKPAQFSPRKSINDDDTIEGFKNLIEGSQKELLNTITSKTQLDKKLPRLIITQNMEKDASKEYESYYFPSKMSLERMQADDESYIHATPYSARLDIKDVEGVEDPKLNLNTLNIIKAKRLMKSKSKTGRSEMSASVCKANNVVPKARKRKTKLRSSISKSTVTTRDTGFIGRKEAKKRRHKGMVINCQPLINRSSNAYQPSHQSPSNPPKHVKKSNEVVEIFHNTKLKNNNFELFIKHSKDGAKYEKKPHLSEVKENPKRIQETVLSSKNRRSENINQIICESHDKKNEPDHCLQMLNHQNNILAKSQITQEQDKSKKPIHSIHNDLGSSVQDERQQCKQAFSRHDDPLFTPNYEMPTLASKLKRSSRSYFSGFNFKNIPFVVGTSVTPSYNLGLNIQQVLSMMKTRQLIANDVTPLLIHKISRGMKPMSVLLSQMYGHYEGSVPNVSSQMTGMLKFNSRENFDQDKRLSMFNLHVGKTQSGHIPKTFTNAEIIFEKESNVSKQLYKEKVDSSNHKTKQRSSSVVSKSDTPTNLKIQETSRISLKGNIGDHKMNISDMHNSKEIRDVLINLHDQFEEMNKKYEKLQLEVDKSNDKSLAKELSTLEKELNVKEEEINAVIGLYKEVMALKQQMKTLHERNSLICIGTESTKRTNKDSFPISFVPEKSQIFGRRKIFNATREPPVSMQLAALLRQIQTFHKQLQLMS</sequence>
<dbReference type="EMBL" id="KQ976580">
    <property type="protein sequence ID" value="KYM79889.1"/>
    <property type="molecule type" value="Genomic_DNA"/>
</dbReference>
<keyword evidence="4" id="KW-1185">Reference proteome</keyword>
<feature type="compositionally biased region" description="Polar residues" evidence="2">
    <location>
        <begin position="306"/>
        <end position="319"/>
    </location>
</feature>
<protein>
    <recommendedName>
        <fullName evidence="5">Centrosomal protein of 57 kDa</fullName>
    </recommendedName>
</protein>
<proteinExistence type="predicted"/>
<reference evidence="3 4" key="1">
    <citation type="submission" date="2015-09" db="EMBL/GenBank/DDBJ databases">
        <title>Atta colombica WGS genome.</title>
        <authorList>
            <person name="Nygaard S."/>
            <person name="Hu H."/>
            <person name="Boomsma J."/>
            <person name="Zhang G."/>
        </authorList>
    </citation>
    <scope>NUCLEOTIDE SEQUENCE [LARGE SCALE GENOMIC DNA]</scope>
    <source>
        <strain evidence="3">Treedump-2</strain>
        <tissue evidence="3">Whole body</tissue>
    </source>
</reference>
<evidence type="ECO:0008006" key="5">
    <source>
        <dbReference type="Google" id="ProtNLM"/>
    </source>
</evidence>
<name>A0A151I132_9HYME</name>
<evidence type="ECO:0000313" key="3">
    <source>
        <dbReference type="EMBL" id="KYM79889.1"/>
    </source>
</evidence>
<accession>A0A151I132</accession>
<feature type="coiled-coil region" evidence="1">
    <location>
        <begin position="682"/>
        <end position="735"/>
    </location>
</feature>
<feature type="compositionally biased region" description="Polar residues" evidence="2">
    <location>
        <begin position="634"/>
        <end position="646"/>
    </location>
</feature>
<dbReference type="Proteomes" id="UP000078540">
    <property type="component" value="Unassembled WGS sequence"/>
</dbReference>
<keyword evidence="1" id="KW-0175">Coiled coil</keyword>
<feature type="region of interest" description="Disordered" evidence="2">
    <location>
        <begin position="306"/>
        <end position="327"/>
    </location>
</feature>
<feature type="region of interest" description="Disordered" evidence="2">
    <location>
        <begin position="621"/>
        <end position="646"/>
    </location>
</feature>
<evidence type="ECO:0000256" key="2">
    <source>
        <dbReference type="SAM" id="MobiDB-lite"/>
    </source>
</evidence>